<dbReference type="InterPro" id="IPR045034">
    <property type="entry name" value="O-acyltransferase_WSD1-like"/>
</dbReference>
<dbReference type="GO" id="GO:0005886">
    <property type="term" value="C:plasma membrane"/>
    <property type="evidence" value="ECO:0007669"/>
    <property type="project" value="TreeGrafter"/>
</dbReference>
<keyword evidence="8 11" id="KW-0443">Lipid metabolism</keyword>
<feature type="domain" description="O-acyltransferase WSD1 C-terminal" evidence="13">
    <location>
        <begin position="301"/>
        <end position="449"/>
    </location>
</feature>
<dbReference type="InterPro" id="IPR004255">
    <property type="entry name" value="O-acyltransferase_WSD1_N"/>
</dbReference>
<evidence type="ECO:0000256" key="5">
    <source>
        <dbReference type="ARBA" id="ARBA00022516"/>
    </source>
</evidence>
<evidence type="ECO:0000256" key="3">
    <source>
        <dbReference type="ARBA" id="ARBA00009587"/>
    </source>
</evidence>
<evidence type="ECO:0000313" key="15">
    <source>
        <dbReference type="Proteomes" id="UP000045782"/>
    </source>
</evidence>
<dbReference type="GO" id="GO:0071731">
    <property type="term" value="P:response to nitric oxide"/>
    <property type="evidence" value="ECO:0007669"/>
    <property type="project" value="TreeGrafter"/>
</dbReference>
<evidence type="ECO:0000313" key="14">
    <source>
        <dbReference type="EMBL" id="CPV40866.1"/>
    </source>
</evidence>
<dbReference type="PANTHER" id="PTHR31650:SF1">
    <property type="entry name" value="WAX ESTER SYNTHASE_DIACYLGLYCEROL ACYLTRANSFERASE 4-RELATED"/>
    <property type="match status" value="1"/>
</dbReference>
<evidence type="ECO:0000256" key="1">
    <source>
        <dbReference type="ARBA" id="ARBA00004771"/>
    </source>
</evidence>
<dbReference type="EC" id="2.3.1.20" evidence="4 11"/>
<comment type="similarity">
    <text evidence="3 11">Belongs to the long-chain O-acyltransferase family.</text>
</comment>
<evidence type="ECO:0000256" key="2">
    <source>
        <dbReference type="ARBA" id="ARBA00005189"/>
    </source>
</evidence>
<dbReference type="EMBL" id="CSWP01000002">
    <property type="protein sequence ID" value="CPV40866.1"/>
    <property type="molecule type" value="Genomic_DNA"/>
</dbReference>
<organism evidence="14 15">
    <name type="scientific">Mycobacteroides abscessus</name>
    <dbReference type="NCBI Taxonomy" id="36809"/>
    <lineage>
        <taxon>Bacteria</taxon>
        <taxon>Bacillati</taxon>
        <taxon>Actinomycetota</taxon>
        <taxon>Actinomycetes</taxon>
        <taxon>Mycobacteriales</taxon>
        <taxon>Mycobacteriaceae</taxon>
        <taxon>Mycobacteroides</taxon>
    </lineage>
</organism>
<accession>A0A0U0ZID8</accession>
<evidence type="ECO:0000256" key="6">
    <source>
        <dbReference type="ARBA" id="ARBA00022679"/>
    </source>
</evidence>
<evidence type="ECO:0000256" key="11">
    <source>
        <dbReference type="RuleBase" id="RU361241"/>
    </source>
</evidence>
<keyword evidence="5 11" id="KW-0444">Lipid biosynthesis</keyword>
<evidence type="ECO:0000259" key="13">
    <source>
        <dbReference type="Pfam" id="PF06974"/>
    </source>
</evidence>
<evidence type="ECO:0000256" key="9">
    <source>
        <dbReference type="ARBA" id="ARBA00023315"/>
    </source>
</evidence>
<evidence type="ECO:0000259" key="12">
    <source>
        <dbReference type="Pfam" id="PF03007"/>
    </source>
</evidence>
<dbReference type="GO" id="GO:0001666">
    <property type="term" value="P:response to hypoxia"/>
    <property type="evidence" value="ECO:0007669"/>
    <property type="project" value="TreeGrafter"/>
</dbReference>
<dbReference type="UniPathway" id="UPA00282"/>
<dbReference type="RefSeq" id="WP_005061828.1">
    <property type="nucleotide sequence ID" value="NZ_CP014951.1"/>
</dbReference>
<dbReference type="GO" id="GO:0019432">
    <property type="term" value="P:triglyceride biosynthetic process"/>
    <property type="evidence" value="ECO:0007669"/>
    <property type="project" value="UniProtKB-UniPathway"/>
</dbReference>
<name>A0A0U0ZID8_9MYCO</name>
<keyword evidence="9 11" id="KW-0012">Acyltransferase</keyword>
<evidence type="ECO:0000256" key="10">
    <source>
        <dbReference type="ARBA" id="ARBA00048109"/>
    </source>
</evidence>
<protein>
    <recommendedName>
        <fullName evidence="4 11">Diacylglycerol O-acyltransferase</fullName>
        <ecNumber evidence="4 11">2.3.1.20</ecNumber>
    </recommendedName>
</protein>
<dbReference type="Proteomes" id="UP000045782">
    <property type="component" value="Unassembled WGS sequence"/>
</dbReference>
<comment type="pathway">
    <text evidence="1 11">Glycerolipid metabolism; triacylglycerol biosynthesis.</text>
</comment>
<sequence length="461" mass="50738">MEQLTGYDASFLYLETPTHYHQGYGVVILDTSTMPGGYSFSIVREWLASRVAQIPTYTEKAYDPWYNLGHPFWVADTSFDLDRHVQRVVIPAPGTEAELAQACSEIASLPLDQRYPLWGIWVLEGLSDGNVAIFIKRHNASLDGVRGNSQLGQLCGNAATELAVVRDAGPVEPWALALGGVRTLSAKPVKMARMLAENIRARRRGVVPELPPGVPEPMSAPRTSFNTTLTANRNLAWASLPIADVLEVKQRLGVKLNDVMLALTATVIRRYLIERGELPDQPLRAFVPVSVHDKPGQHGRNRTTGLLTSLQTLTDDPLRRAREIASITNAAKVHAEALGPGRIHDWFDFSARYWGVLFRVYSRLRMADRHKVMQNLVLSNIGGRHQDLYFAGARISRFYPFGAPFDGGALFVTVASHDDRLNVGLIACPEIIPSLADVAADYQQALSELAAALDIAEAVAE</sequence>
<dbReference type="GO" id="GO:0006071">
    <property type="term" value="P:glycerol metabolic process"/>
    <property type="evidence" value="ECO:0007669"/>
    <property type="project" value="UniProtKB-KW"/>
</dbReference>
<dbReference type="InterPro" id="IPR009721">
    <property type="entry name" value="O-acyltransferase_WSD1_C"/>
</dbReference>
<keyword evidence="6 11" id="KW-0808">Transferase</keyword>
<gene>
    <name evidence="14" type="primary">wax-dgaT_1</name>
    <name evidence="14" type="ORF">ERS075579_01214</name>
</gene>
<evidence type="ECO:0000256" key="8">
    <source>
        <dbReference type="ARBA" id="ARBA00023098"/>
    </source>
</evidence>
<dbReference type="AlphaFoldDB" id="A0A0U0ZID8"/>
<dbReference type="Pfam" id="PF03007">
    <property type="entry name" value="WS_DGAT_cat"/>
    <property type="match status" value="1"/>
</dbReference>
<dbReference type="GO" id="GO:0051701">
    <property type="term" value="P:biological process involved in interaction with host"/>
    <property type="evidence" value="ECO:0007669"/>
    <property type="project" value="TreeGrafter"/>
</dbReference>
<proteinExistence type="inferred from homology"/>
<comment type="pathway">
    <text evidence="2">Lipid metabolism.</text>
</comment>
<dbReference type="InterPro" id="IPR014292">
    <property type="entry name" value="Acyl_transf_WS/DGAT"/>
</dbReference>
<keyword evidence="7 11" id="KW-0319">Glycerol metabolism</keyword>
<dbReference type="PANTHER" id="PTHR31650">
    <property type="entry name" value="O-ACYLTRANSFERASE (WSD1-LIKE) FAMILY PROTEIN"/>
    <property type="match status" value="1"/>
</dbReference>
<evidence type="ECO:0000256" key="7">
    <source>
        <dbReference type="ARBA" id="ARBA00022798"/>
    </source>
</evidence>
<feature type="domain" description="O-acyltransferase WSD1-like N-terminal" evidence="12">
    <location>
        <begin position="4"/>
        <end position="260"/>
    </location>
</feature>
<dbReference type="NCBIfam" id="TIGR02946">
    <property type="entry name" value="acyl_WS_DGAT"/>
    <property type="match status" value="1"/>
</dbReference>
<comment type="catalytic activity">
    <reaction evidence="10 11">
        <text>an acyl-CoA + a 1,2-diacyl-sn-glycerol = a triacyl-sn-glycerol + CoA</text>
        <dbReference type="Rhea" id="RHEA:10868"/>
        <dbReference type="ChEBI" id="CHEBI:17815"/>
        <dbReference type="ChEBI" id="CHEBI:57287"/>
        <dbReference type="ChEBI" id="CHEBI:58342"/>
        <dbReference type="ChEBI" id="CHEBI:64615"/>
        <dbReference type="EC" id="2.3.1.20"/>
    </reaction>
</comment>
<dbReference type="Pfam" id="PF06974">
    <property type="entry name" value="WS_DGAT_C"/>
    <property type="match status" value="1"/>
</dbReference>
<dbReference type="GO" id="GO:0004144">
    <property type="term" value="F:diacylglycerol O-acyltransferase activity"/>
    <property type="evidence" value="ECO:0007669"/>
    <property type="project" value="UniProtKB-EC"/>
</dbReference>
<evidence type="ECO:0000256" key="4">
    <source>
        <dbReference type="ARBA" id="ARBA00013244"/>
    </source>
</evidence>
<reference evidence="14 15" key="1">
    <citation type="submission" date="2015-03" db="EMBL/GenBank/DDBJ databases">
        <authorList>
            <person name="Murphy D."/>
        </authorList>
    </citation>
    <scope>NUCLEOTIDE SEQUENCE [LARGE SCALE GENOMIC DNA]</scope>
    <source>
        <strain evidence="14 15">PAP088</strain>
    </source>
</reference>